<gene>
    <name evidence="1" type="ORF">COT95_01845</name>
</gene>
<organism evidence="1 2">
    <name type="scientific">Candidatus Falkowbacteria bacterium CG10_big_fil_rev_8_21_14_0_10_37_6</name>
    <dbReference type="NCBI Taxonomy" id="1974563"/>
    <lineage>
        <taxon>Bacteria</taxon>
        <taxon>Candidatus Falkowiibacteriota</taxon>
    </lineage>
</organism>
<evidence type="ECO:0000313" key="2">
    <source>
        <dbReference type="Proteomes" id="UP000228614"/>
    </source>
</evidence>
<name>A0A2H0V731_9BACT</name>
<evidence type="ECO:0000313" key="1">
    <source>
        <dbReference type="EMBL" id="PIR94871.1"/>
    </source>
</evidence>
<protein>
    <submittedName>
        <fullName evidence="1">Uncharacterized protein</fullName>
    </submittedName>
</protein>
<accession>A0A2H0V731</accession>
<proteinExistence type="predicted"/>
<sequence length="267" mass="30326">YNGNYNFWNLWNRYFSRFLIDGSLVQAEGELGVWLIQNGEKRPFLSRGALISRFDPEKTITIKKTDLDAYPTGAPIKFAQYSIISSPQGDMYLLVDDTKRKITNLSVFKNLGFNPEEVEQASNEDIAYYKDGKPITDEESYPSGALLQDPTNGGIYYVIDGTKAPLIDPIFLKTKFKNRAIIKSTTEELSKFEKIEPVKLDDGYLLKTDLNPSVYVISNGVKRSITSGKVFESLGYKWENIITVHPRVLAQFEFGEDITEESLKKSE</sequence>
<reference evidence="2" key="1">
    <citation type="submission" date="2017-09" db="EMBL/GenBank/DDBJ databases">
        <title>Depth-based differentiation of microbial function through sediment-hosted aquifers and enrichment of novel symbionts in the deep terrestrial subsurface.</title>
        <authorList>
            <person name="Probst A.J."/>
            <person name="Ladd B."/>
            <person name="Jarett J.K."/>
            <person name="Geller-Mcgrath D.E."/>
            <person name="Sieber C.M.K."/>
            <person name="Emerson J.B."/>
            <person name="Anantharaman K."/>
            <person name="Thomas B.C."/>
            <person name="Malmstrom R."/>
            <person name="Stieglmeier M."/>
            <person name="Klingl A."/>
            <person name="Woyke T."/>
            <person name="Ryan C.M."/>
            <person name="Banfield J.F."/>
        </authorList>
    </citation>
    <scope>NUCLEOTIDE SEQUENCE [LARGE SCALE GENOMIC DNA]</scope>
</reference>
<comment type="caution">
    <text evidence="1">The sequence shown here is derived from an EMBL/GenBank/DDBJ whole genome shotgun (WGS) entry which is preliminary data.</text>
</comment>
<dbReference type="Proteomes" id="UP000228614">
    <property type="component" value="Unassembled WGS sequence"/>
</dbReference>
<dbReference type="EMBL" id="PFAN01000090">
    <property type="protein sequence ID" value="PIR94871.1"/>
    <property type="molecule type" value="Genomic_DNA"/>
</dbReference>
<dbReference type="AlphaFoldDB" id="A0A2H0V731"/>
<feature type="non-terminal residue" evidence="1">
    <location>
        <position position="1"/>
    </location>
</feature>